<dbReference type="PANTHER" id="PTHR14948:SF25">
    <property type="entry name" value="DUF4190 DOMAIN-CONTAINING PROTEIN"/>
    <property type="match status" value="1"/>
</dbReference>
<organism evidence="7 8">
    <name type="scientific">Arenimonas composti TR7-09 = DSM 18010</name>
    <dbReference type="NCBI Taxonomy" id="1121013"/>
    <lineage>
        <taxon>Bacteria</taxon>
        <taxon>Pseudomonadati</taxon>
        <taxon>Pseudomonadota</taxon>
        <taxon>Gammaproteobacteria</taxon>
        <taxon>Lysobacterales</taxon>
        <taxon>Lysobacteraceae</taxon>
        <taxon>Arenimonas</taxon>
    </lineage>
</organism>
<dbReference type="InterPro" id="IPR007593">
    <property type="entry name" value="CD225/Dispanin_fam"/>
</dbReference>
<protein>
    <recommendedName>
        <fullName evidence="6">Zinc-ribbon domain-containing protein</fullName>
    </recommendedName>
</protein>
<dbReference type="InterPro" id="IPR051423">
    <property type="entry name" value="CD225/Dispanin"/>
</dbReference>
<dbReference type="STRING" id="1121013.GCA_000426365_02462"/>
<dbReference type="PANTHER" id="PTHR14948">
    <property type="entry name" value="NG5"/>
    <property type="match status" value="1"/>
</dbReference>
<keyword evidence="3 5" id="KW-1133">Transmembrane helix</keyword>
<dbReference type="EMBL" id="AWXU01000040">
    <property type="protein sequence ID" value="KFN49211.1"/>
    <property type="molecule type" value="Genomic_DNA"/>
</dbReference>
<comment type="subcellular location">
    <subcellularLocation>
        <location evidence="1">Membrane</location>
    </subcellularLocation>
</comment>
<comment type="caution">
    <text evidence="7">The sequence shown here is derived from an EMBL/GenBank/DDBJ whole genome shotgun (WGS) entry which is preliminary data.</text>
</comment>
<dbReference type="GO" id="GO:0016020">
    <property type="term" value="C:membrane"/>
    <property type="evidence" value="ECO:0007669"/>
    <property type="project" value="UniProtKB-SubCell"/>
</dbReference>
<dbReference type="InterPro" id="IPR026870">
    <property type="entry name" value="Zinc_ribbon_dom"/>
</dbReference>
<gene>
    <name evidence="7" type="ORF">P873_12205</name>
</gene>
<feature type="domain" description="Zinc-ribbon" evidence="6">
    <location>
        <begin position="2"/>
        <end position="24"/>
    </location>
</feature>
<feature type="transmembrane region" description="Helical" evidence="5">
    <location>
        <begin position="63"/>
        <end position="96"/>
    </location>
</feature>
<keyword evidence="2 5" id="KW-0812">Transmembrane</keyword>
<evidence type="ECO:0000259" key="6">
    <source>
        <dbReference type="Pfam" id="PF13240"/>
    </source>
</evidence>
<dbReference type="eggNOG" id="COG4640">
    <property type="taxonomic scope" value="Bacteria"/>
</dbReference>
<evidence type="ECO:0000256" key="2">
    <source>
        <dbReference type="ARBA" id="ARBA00022692"/>
    </source>
</evidence>
<evidence type="ECO:0000256" key="1">
    <source>
        <dbReference type="ARBA" id="ARBA00004370"/>
    </source>
</evidence>
<dbReference type="Pfam" id="PF13240">
    <property type="entry name" value="Zn_Ribbon_1"/>
    <property type="match status" value="1"/>
</dbReference>
<dbReference type="Proteomes" id="UP000029391">
    <property type="component" value="Unassembled WGS sequence"/>
</dbReference>
<evidence type="ECO:0000313" key="7">
    <source>
        <dbReference type="EMBL" id="KFN49211.1"/>
    </source>
</evidence>
<sequence length="166" mass="17165">MYCPNCGHDNPDTSPHCAACGTALSAAAPSSPPPPPAYGAPQDFGQPAYGNAAPTGTRPPNHLVWAIVSTAIATIASMMACCCLPLGLATGIPAIIFANKVDKLFAVGDEAGALDASGKAKLWSILTTVLGAIFLLLVILSFALQAMGVLDQDYLEQLRRDLEANR</sequence>
<accession>A0A091BBS6</accession>
<feature type="transmembrane region" description="Helical" evidence="5">
    <location>
        <begin position="122"/>
        <end position="150"/>
    </location>
</feature>
<dbReference type="Pfam" id="PF04505">
    <property type="entry name" value="CD225"/>
    <property type="match status" value="1"/>
</dbReference>
<proteinExistence type="predicted"/>
<evidence type="ECO:0000256" key="4">
    <source>
        <dbReference type="ARBA" id="ARBA00023136"/>
    </source>
</evidence>
<name>A0A091BBS6_9GAMM</name>
<keyword evidence="4 5" id="KW-0472">Membrane</keyword>
<evidence type="ECO:0000256" key="3">
    <source>
        <dbReference type="ARBA" id="ARBA00022989"/>
    </source>
</evidence>
<evidence type="ECO:0000313" key="8">
    <source>
        <dbReference type="Proteomes" id="UP000029391"/>
    </source>
</evidence>
<keyword evidence="8" id="KW-1185">Reference proteome</keyword>
<dbReference type="RefSeq" id="WP_051240005.1">
    <property type="nucleotide sequence ID" value="NZ_AUFF01000008.1"/>
</dbReference>
<reference evidence="7 8" key="1">
    <citation type="submission" date="2013-09" db="EMBL/GenBank/DDBJ databases">
        <title>Genome sequencing of Arenimonas composti.</title>
        <authorList>
            <person name="Chen F."/>
            <person name="Wang G."/>
        </authorList>
    </citation>
    <scope>NUCLEOTIDE SEQUENCE [LARGE SCALE GENOMIC DNA]</scope>
    <source>
        <strain evidence="7 8">TR7-09</strain>
    </source>
</reference>
<dbReference type="OrthoDB" id="6024442at2"/>
<dbReference type="AlphaFoldDB" id="A0A091BBS6"/>
<evidence type="ECO:0000256" key="5">
    <source>
        <dbReference type="SAM" id="Phobius"/>
    </source>
</evidence>